<comment type="caution">
    <text evidence="2">The sequence shown here is derived from an EMBL/GenBank/DDBJ whole genome shotgun (WGS) entry which is preliminary data.</text>
</comment>
<dbReference type="Proteomes" id="UP001172159">
    <property type="component" value="Unassembled WGS sequence"/>
</dbReference>
<dbReference type="CDD" id="cd17039">
    <property type="entry name" value="Ubl_ubiquitin_like"/>
    <property type="match status" value="1"/>
</dbReference>
<evidence type="ECO:0000313" key="2">
    <source>
        <dbReference type="EMBL" id="KAK0736014.1"/>
    </source>
</evidence>
<gene>
    <name evidence="2" type="ORF">B0T21DRAFT_411225</name>
</gene>
<protein>
    <recommendedName>
        <fullName evidence="4">Ubiquitin-like domain-containing protein</fullName>
    </recommendedName>
</protein>
<dbReference type="SUPFAM" id="SSF54236">
    <property type="entry name" value="Ubiquitin-like"/>
    <property type="match status" value="1"/>
</dbReference>
<evidence type="ECO:0000256" key="1">
    <source>
        <dbReference type="SAM" id="MobiDB-lite"/>
    </source>
</evidence>
<dbReference type="Gene3D" id="3.10.20.90">
    <property type="entry name" value="Phosphatidylinositol 3-kinase Catalytic Subunit, Chain A, domain 1"/>
    <property type="match status" value="1"/>
</dbReference>
<organism evidence="2 3">
    <name type="scientific">Apiosordaria backusii</name>
    <dbReference type="NCBI Taxonomy" id="314023"/>
    <lineage>
        <taxon>Eukaryota</taxon>
        <taxon>Fungi</taxon>
        <taxon>Dikarya</taxon>
        <taxon>Ascomycota</taxon>
        <taxon>Pezizomycotina</taxon>
        <taxon>Sordariomycetes</taxon>
        <taxon>Sordariomycetidae</taxon>
        <taxon>Sordariales</taxon>
        <taxon>Lasiosphaeriaceae</taxon>
        <taxon>Apiosordaria</taxon>
    </lineage>
</organism>
<dbReference type="AlphaFoldDB" id="A0AA40BKQ2"/>
<dbReference type="InterPro" id="IPR029071">
    <property type="entry name" value="Ubiquitin-like_domsf"/>
</dbReference>
<reference evidence="2" key="1">
    <citation type="submission" date="2023-06" db="EMBL/GenBank/DDBJ databases">
        <title>Genome-scale phylogeny and comparative genomics of the fungal order Sordariales.</title>
        <authorList>
            <consortium name="Lawrence Berkeley National Laboratory"/>
            <person name="Hensen N."/>
            <person name="Bonometti L."/>
            <person name="Westerberg I."/>
            <person name="Brannstrom I.O."/>
            <person name="Guillou S."/>
            <person name="Cros-Aarteil S."/>
            <person name="Calhoun S."/>
            <person name="Haridas S."/>
            <person name="Kuo A."/>
            <person name="Mondo S."/>
            <person name="Pangilinan J."/>
            <person name="Riley R."/>
            <person name="Labutti K."/>
            <person name="Andreopoulos B."/>
            <person name="Lipzen A."/>
            <person name="Chen C."/>
            <person name="Yanf M."/>
            <person name="Daum C."/>
            <person name="Ng V."/>
            <person name="Clum A."/>
            <person name="Steindorff A."/>
            <person name="Ohm R."/>
            <person name="Martin F."/>
            <person name="Silar P."/>
            <person name="Natvig D."/>
            <person name="Lalanne C."/>
            <person name="Gautier V."/>
            <person name="Ament-Velasquez S.L."/>
            <person name="Kruys A."/>
            <person name="Hutchinson M.I."/>
            <person name="Powell A.J."/>
            <person name="Barry K."/>
            <person name="Miller A.N."/>
            <person name="Grigoriev I.V."/>
            <person name="Debuchy R."/>
            <person name="Gladieux P."/>
            <person name="Thoren M.H."/>
            <person name="Johannesson H."/>
        </authorList>
    </citation>
    <scope>NUCLEOTIDE SEQUENCE</scope>
    <source>
        <strain evidence="2">CBS 540.89</strain>
    </source>
</reference>
<feature type="region of interest" description="Disordered" evidence="1">
    <location>
        <begin position="1"/>
        <end position="23"/>
    </location>
</feature>
<dbReference type="EMBL" id="JAUKTV010000006">
    <property type="protein sequence ID" value="KAK0736014.1"/>
    <property type="molecule type" value="Genomic_DNA"/>
</dbReference>
<evidence type="ECO:0000313" key="3">
    <source>
        <dbReference type="Proteomes" id="UP001172159"/>
    </source>
</evidence>
<keyword evidence="3" id="KW-1185">Reference proteome</keyword>
<evidence type="ECO:0008006" key="4">
    <source>
        <dbReference type="Google" id="ProtNLM"/>
    </source>
</evidence>
<accession>A0AA40BKQ2</accession>
<proteinExistence type="predicted"/>
<sequence length="150" mass="16865">MESPVSEQTMQPPLEEQTIQTPSSQKQQIFVRVARWIAVPLTFDLSTATTDDLLAEIEKMLVDHFTINHFDIRHDGELLRPGELLSDYNIQPGATVHLKYNPSGRPTEPLTEEELKVVAHAAAARRGTFDEDPSSKPSVTQRLFAWARGD</sequence>
<name>A0AA40BKQ2_9PEZI</name>